<evidence type="ECO:0000259" key="7">
    <source>
        <dbReference type="Pfam" id="PF20684"/>
    </source>
</evidence>
<feature type="transmembrane region" description="Helical" evidence="6">
    <location>
        <begin position="217"/>
        <end position="241"/>
    </location>
</feature>
<evidence type="ECO:0000256" key="3">
    <source>
        <dbReference type="ARBA" id="ARBA00022989"/>
    </source>
</evidence>
<evidence type="ECO:0000313" key="8">
    <source>
        <dbReference type="EMBL" id="CAI6331414.1"/>
    </source>
</evidence>
<comment type="subcellular location">
    <subcellularLocation>
        <location evidence="1">Membrane</location>
        <topology evidence="1">Multi-pass membrane protein</topology>
    </subcellularLocation>
</comment>
<feature type="transmembrane region" description="Helical" evidence="6">
    <location>
        <begin position="12"/>
        <end position="36"/>
    </location>
</feature>
<feature type="transmembrane region" description="Helical" evidence="6">
    <location>
        <begin position="137"/>
        <end position="164"/>
    </location>
</feature>
<sequence>MTAYYFLGVPSPATIIGTLSFLFVLDVTAVALRFISRQRRKQGFQADDWLTIPALLVTMGMAINMFWAVHTKKLGYKINSLEDMSRGVPTRIHDYVSVTLAPAALSLIKLSCLCLYRRIFVVDKHNLLDRRNLLFAFTITVISLWGLGLTLSYLFVCKLSWHLVWAPPWEALDQCMDFMKLGHFFMYSDFLTDLLVLMIPVPFIWRLRLGWKKKGVITLVFLLGIFASICSLFRMLFMLWSFKVGFDPALDEGLMTTISDYWFTIEAHVGLLAACLPTLPGLFKGTNIANTFKTWWTTKTGSSSSDSKFHGVKRADSDDSVTFQNQHILLKD</sequence>
<keyword evidence="2 6" id="KW-0812">Transmembrane</keyword>
<protein>
    <recommendedName>
        <fullName evidence="7">Rhodopsin domain-containing protein</fullName>
    </recommendedName>
</protein>
<name>A0A9W4U8Q9_9PLEO</name>
<dbReference type="EMBL" id="CAOQHR010000003">
    <property type="protein sequence ID" value="CAI6331414.1"/>
    <property type="molecule type" value="Genomic_DNA"/>
</dbReference>
<dbReference type="InterPro" id="IPR049326">
    <property type="entry name" value="Rhodopsin_dom_fungi"/>
</dbReference>
<feature type="transmembrane region" description="Helical" evidence="6">
    <location>
        <begin position="48"/>
        <end position="69"/>
    </location>
</feature>
<evidence type="ECO:0000256" key="1">
    <source>
        <dbReference type="ARBA" id="ARBA00004141"/>
    </source>
</evidence>
<dbReference type="PANTHER" id="PTHR33048">
    <property type="entry name" value="PTH11-LIKE INTEGRAL MEMBRANE PROTEIN (AFU_ORTHOLOGUE AFUA_5G11245)"/>
    <property type="match status" value="1"/>
</dbReference>
<evidence type="ECO:0000256" key="2">
    <source>
        <dbReference type="ARBA" id="ARBA00022692"/>
    </source>
</evidence>
<proteinExistence type="inferred from homology"/>
<feature type="transmembrane region" description="Helical" evidence="6">
    <location>
        <begin position="95"/>
        <end position="116"/>
    </location>
</feature>
<evidence type="ECO:0000256" key="5">
    <source>
        <dbReference type="ARBA" id="ARBA00038359"/>
    </source>
</evidence>
<dbReference type="OrthoDB" id="5393606at2759"/>
<dbReference type="Proteomes" id="UP001152607">
    <property type="component" value="Unassembled WGS sequence"/>
</dbReference>
<dbReference type="InterPro" id="IPR052337">
    <property type="entry name" value="SAT4-like"/>
</dbReference>
<dbReference type="Pfam" id="PF20684">
    <property type="entry name" value="Fung_rhodopsin"/>
    <property type="match status" value="1"/>
</dbReference>
<evidence type="ECO:0000313" key="9">
    <source>
        <dbReference type="Proteomes" id="UP001152607"/>
    </source>
</evidence>
<dbReference type="GO" id="GO:0016020">
    <property type="term" value="C:membrane"/>
    <property type="evidence" value="ECO:0007669"/>
    <property type="project" value="UniProtKB-SubCell"/>
</dbReference>
<evidence type="ECO:0000256" key="4">
    <source>
        <dbReference type="ARBA" id="ARBA00023136"/>
    </source>
</evidence>
<keyword evidence="3 6" id="KW-1133">Transmembrane helix</keyword>
<dbReference type="PANTHER" id="PTHR33048:SF157">
    <property type="entry name" value="INTEGRAL MEMBRANE PROTEIN"/>
    <property type="match status" value="1"/>
</dbReference>
<evidence type="ECO:0000256" key="6">
    <source>
        <dbReference type="SAM" id="Phobius"/>
    </source>
</evidence>
<keyword evidence="4 6" id="KW-0472">Membrane</keyword>
<feature type="transmembrane region" description="Helical" evidence="6">
    <location>
        <begin position="184"/>
        <end position="205"/>
    </location>
</feature>
<dbReference type="AlphaFoldDB" id="A0A9W4U8Q9"/>
<accession>A0A9W4U8Q9</accession>
<feature type="domain" description="Rhodopsin" evidence="7">
    <location>
        <begin position="32"/>
        <end position="283"/>
    </location>
</feature>
<gene>
    <name evidence="8" type="ORF">PDIGIT_LOCUS4439</name>
</gene>
<comment type="similarity">
    <text evidence="5">Belongs to the SAT4 family.</text>
</comment>
<organism evidence="8 9">
    <name type="scientific">Periconia digitata</name>
    <dbReference type="NCBI Taxonomy" id="1303443"/>
    <lineage>
        <taxon>Eukaryota</taxon>
        <taxon>Fungi</taxon>
        <taxon>Dikarya</taxon>
        <taxon>Ascomycota</taxon>
        <taxon>Pezizomycotina</taxon>
        <taxon>Dothideomycetes</taxon>
        <taxon>Pleosporomycetidae</taxon>
        <taxon>Pleosporales</taxon>
        <taxon>Massarineae</taxon>
        <taxon>Periconiaceae</taxon>
        <taxon>Periconia</taxon>
    </lineage>
</organism>
<comment type="caution">
    <text evidence="8">The sequence shown here is derived from an EMBL/GenBank/DDBJ whole genome shotgun (WGS) entry which is preliminary data.</text>
</comment>
<feature type="transmembrane region" description="Helical" evidence="6">
    <location>
        <begin position="261"/>
        <end position="283"/>
    </location>
</feature>
<keyword evidence="9" id="KW-1185">Reference proteome</keyword>
<reference evidence="8" key="1">
    <citation type="submission" date="2023-01" db="EMBL/GenBank/DDBJ databases">
        <authorList>
            <person name="Van Ghelder C."/>
            <person name="Rancurel C."/>
        </authorList>
    </citation>
    <scope>NUCLEOTIDE SEQUENCE</scope>
    <source>
        <strain evidence="8">CNCM I-4278</strain>
    </source>
</reference>